<reference evidence="10" key="1">
    <citation type="submission" date="2023-07" db="EMBL/GenBank/DDBJ databases">
        <title>Genomic characterization of faba bean (Vicia faba) microsymbionts in Mexican soils.</title>
        <authorList>
            <person name="Rivera Orduna F.N."/>
            <person name="Guevara-Luna J."/>
            <person name="Yan J."/>
            <person name="Arroyo-Herrera I."/>
            <person name="Li Y."/>
            <person name="Vasquez-Murrieta M.S."/>
            <person name="Wang E.T."/>
        </authorList>
    </citation>
    <scope>NUCLEOTIDE SEQUENCE [LARGE SCALE GENOMIC DNA]</scope>
    <source>
        <strain evidence="10">CH6</strain>
    </source>
</reference>
<evidence type="ECO:0000313" key="10">
    <source>
        <dbReference type="Proteomes" id="UP001269402"/>
    </source>
</evidence>
<keyword evidence="6" id="KW-0460">Magnesium</keyword>
<keyword evidence="2" id="KW-1277">Toxin-antitoxin system</keyword>
<dbReference type="PANTHER" id="PTHR33653:SF1">
    <property type="entry name" value="RIBONUCLEASE VAPC2"/>
    <property type="match status" value="1"/>
</dbReference>
<evidence type="ECO:0000256" key="2">
    <source>
        <dbReference type="ARBA" id="ARBA00022649"/>
    </source>
</evidence>
<dbReference type="EMBL" id="JAVLSH010000002">
    <property type="protein sequence ID" value="MDR9759424.1"/>
    <property type="molecule type" value="Genomic_DNA"/>
</dbReference>
<sequence>MFLLDTSVLSHAQYSRQHPAVGVWLDEQESVAIPFPALLEVQQGIAEVGTTQPDLAAELLTWLEGLLSMDHKYPEINPEVARVLATLYCCEPLRHLWYTNPVNTRKKKPGQDLFIAAVSIAHEIPIATLNNKDFALIDRYHRLPGAYNPAFSYWIVAPPATRQPYVESRLKVA</sequence>
<name>A0AAW8P034_9HYPH</name>
<dbReference type="RefSeq" id="WP_310807152.1">
    <property type="nucleotide sequence ID" value="NZ_JAVLSH010000002.1"/>
</dbReference>
<evidence type="ECO:0000256" key="7">
    <source>
        <dbReference type="ARBA" id="ARBA00038093"/>
    </source>
</evidence>
<evidence type="ECO:0000256" key="5">
    <source>
        <dbReference type="ARBA" id="ARBA00022801"/>
    </source>
</evidence>
<comment type="similarity">
    <text evidence="7">Belongs to the PINc/VapC protein family.</text>
</comment>
<keyword evidence="4" id="KW-0479">Metal-binding</keyword>
<evidence type="ECO:0000256" key="6">
    <source>
        <dbReference type="ARBA" id="ARBA00022842"/>
    </source>
</evidence>
<dbReference type="SUPFAM" id="SSF88723">
    <property type="entry name" value="PIN domain-like"/>
    <property type="match status" value="1"/>
</dbReference>
<dbReference type="GO" id="GO:0046872">
    <property type="term" value="F:metal ion binding"/>
    <property type="evidence" value="ECO:0007669"/>
    <property type="project" value="UniProtKB-KW"/>
</dbReference>
<accession>A0AAW8P034</accession>
<dbReference type="InterPro" id="IPR002716">
    <property type="entry name" value="PIN_dom"/>
</dbReference>
<keyword evidence="10" id="KW-1185">Reference proteome</keyword>
<dbReference type="GO" id="GO:0004518">
    <property type="term" value="F:nuclease activity"/>
    <property type="evidence" value="ECO:0007669"/>
    <property type="project" value="UniProtKB-KW"/>
</dbReference>
<protein>
    <submittedName>
        <fullName evidence="9">Type II toxin-antitoxin system VapC family toxin</fullName>
    </submittedName>
</protein>
<evidence type="ECO:0000256" key="4">
    <source>
        <dbReference type="ARBA" id="ARBA00022723"/>
    </source>
</evidence>
<proteinExistence type="inferred from homology"/>
<dbReference type="AlphaFoldDB" id="A0AAW8P034"/>
<evidence type="ECO:0000313" key="9">
    <source>
        <dbReference type="EMBL" id="MDR9759424.1"/>
    </source>
</evidence>
<comment type="caution">
    <text evidence="9">The sequence shown here is derived from an EMBL/GenBank/DDBJ whole genome shotgun (WGS) entry which is preliminary data.</text>
</comment>
<keyword evidence="3" id="KW-0540">Nuclease</keyword>
<dbReference type="PANTHER" id="PTHR33653">
    <property type="entry name" value="RIBONUCLEASE VAPC2"/>
    <property type="match status" value="1"/>
</dbReference>
<dbReference type="Pfam" id="PF01850">
    <property type="entry name" value="PIN"/>
    <property type="match status" value="1"/>
</dbReference>
<comment type="cofactor">
    <cofactor evidence="1">
        <name>Mg(2+)</name>
        <dbReference type="ChEBI" id="CHEBI:18420"/>
    </cofactor>
</comment>
<evidence type="ECO:0000256" key="1">
    <source>
        <dbReference type="ARBA" id="ARBA00001946"/>
    </source>
</evidence>
<feature type="domain" description="PIN" evidence="8">
    <location>
        <begin position="3"/>
        <end position="138"/>
    </location>
</feature>
<dbReference type="Proteomes" id="UP001269402">
    <property type="component" value="Unassembled WGS sequence"/>
</dbReference>
<dbReference type="InterPro" id="IPR029060">
    <property type="entry name" value="PIN-like_dom_sf"/>
</dbReference>
<evidence type="ECO:0000259" key="8">
    <source>
        <dbReference type="Pfam" id="PF01850"/>
    </source>
</evidence>
<dbReference type="InterPro" id="IPR050556">
    <property type="entry name" value="Type_II_TA_system_RNase"/>
</dbReference>
<keyword evidence="5" id="KW-0378">Hydrolase</keyword>
<dbReference type="Gene3D" id="3.40.50.1010">
    <property type="entry name" value="5'-nuclease"/>
    <property type="match status" value="1"/>
</dbReference>
<gene>
    <name evidence="9" type="ORF">RJJ37_07225</name>
</gene>
<dbReference type="GO" id="GO:0016787">
    <property type="term" value="F:hydrolase activity"/>
    <property type="evidence" value="ECO:0007669"/>
    <property type="project" value="UniProtKB-KW"/>
</dbReference>
<evidence type="ECO:0000256" key="3">
    <source>
        <dbReference type="ARBA" id="ARBA00022722"/>
    </source>
</evidence>
<organism evidence="9 10">
    <name type="scientific">Rhizobium redzepovicii</name>
    <dbReference type="NCBI Taxonomy" id="2867518"/>
    <lineage>
        <taxon>Bacteria</taxon>
        <taxon>Pseudomonadati</taxon>
        <taxon>Pseudomonadota</taxon>
        <taxon>Alphaproteobacteria</taxon>
        <taxon>Hyphomicrobiales</taxon>
        <taxon>Rhizobiaceae</taxon>
        <taxon>Rhizobium/Agrobacterium group</taxon>
        <taxon>Rhizobium</taxon>
    </lineage>
</organism>